<evidence type="ECO:0000313" key="2">
    <source>
        <dbReference type="EMBL" id="KRH18972.1"/>
    </source>
</evidence>
<evidence type="ECO:0000313" key="4">
    <source>
        <dbReference type="Proteomes" id="UP000008827"/>
    </source>
</evidence>
<name>A0A0R0GKK6_SOYBN</name>
<keyword evidence="1" id="KW-1133">Transmembrane helix</keyword>
<reference evidence="3" key="2">
    <citation type="submission" date="2018-02" db="UniProtKB">
        <authorList>
            <consortium name="EnsemblPlants"/>
        </authorList>
    </citation>
    <scope>IDENTIFICATION</scope>
    <source>
        <strain evidence="3">Williams 82</strain>
    </source>
</reference>
<proteinExistence type="predicted"/>
<dbReference type="EMBL" id="CM000846">
    <property type="protein sequence ID" value="KRH18972.1"/>
    <property type="molecule type" value="Genomic_DNA"/>
</dbReference>
<keyword evidence="1" id="KW-0472">Membrane</keyword>
<reference evidence="2" key="3">
    <citation type="submission" date="2018-07" db="EMBL/GenBank/DDBJ databases">
        <title>WGS assembly of Glycine max.</title>
        <authorList>
            <person name="Schmutz J."/>
            <person name="Cannon S."/>
            <person name="Schlueter J."/>
            <person name="Ma J."/>
            <person name="Mitros T."/>
            <person name="Nelson W."/>
            <person name="Hyten D."/>
            <person name="Song Q."/>
            <person name="Thelen J."/>
            <person name="Cheng J."/>
            <person name="Xu D."/>
            <person name="Hellsten U."/>
            <person name="May G."/>
            <person name="Yu Y."/>
            <person name="Sakurai T."/>
            <person name="Umezawa T."/>
            <person name="Bhattacharyya M."/>
            <person name="Sandhu D."/>
            <person name="Valliyodan B."/>
            <person name="Lindquist E."/>
            <person name="Peto M."/>
            <person name="Grant D."/>
            <person name="Shu S."/>
            <person name="Goodstein D."/>
            <person name="Barry K."/>
            <person name="Futrell-Griggs M."/>
            <person name="Abernathy B."/>
            <person name="Du J."/>
            <person name="Tian Z."/>
            <person name="Zhu L."/>
            <person name="Gill N."/>
            <person name="Joshi T."/>
            <person name="Libault M."/>
            <person name="Sethuraman A."/>
            <person name="Zhang X."/>
            <person name="Shinozaki K."/>
            <person name="Nguyen H."/>
            <person name="Wing R."/>
            <person name="Cregan P."/>
            <person name="Specht J."/>
            <person name="Grimwood J."/>
            <person name="Rokhsar D."/>
            <person name="Stacey G."/>
            <person name="Shoemaker R."/>
            <person name="Jackson S."/>
        </authorList>
    </citation>
    <scope>NUCLEOTIDE SEQUENCE</scope>
    <source>
        <tissue evidence="2">Callus</tissue>
    </source>
</reference>
<keyword evidence="4" id="KW-1185">Reference proteome</keyword>
<dbReference type="AlphaFoldDB" id="A0A0R0GKK6"/>
<feature type="transmembrane region" description="Helical" evidence="1">
    <location>
        <begin position="51"/>
        <end position="68"/>
    </location>
</feature>
<evidence type="ECO:0000313" key="3">
    <source>
        <dbReference type="EnsemblPlants" id="KRH18972"/>
    </source>
</evidence>
<dbReference type="InParanoid" id="A0A0R0GKK6"/>
<protein>
    <submittedName>
        <fullName evidence="2 3">Uncharacterized protein</fullName>
    </submittedName>
</protein>
<gene>
    <name evidence="2" type="ORF">GLYMA_13G093200</name>
</gene>
<keyword evidence="1" id="KW-0812">Transmembrane</keyword>
<dbReference type="Gramene" id="KRH18972">
    <property type="protein sequence ID" value="KRH18972"/>
    <property type="gene ID" value="GLYMA_13G093200"/>
</dbReference>
<dbReference type="Proteomes" id="UP000008827">
    <property type="component" value="Chromosome 13"/>
</dbReference>
<organism evidence="2">
    <name type="scientific">Glycine max</name>
    <name type="common">Soybean</name>
    <name type="synonym">Glycine hispida</name>
    <dbReference type="NCBI Taxonomy" id="3847"/>
    <lineage>
        <taxon>Eukaryota</taxon>
        <taxon>Viridiplantae</taxon>
        <taxon>Streptophyta</taxon>
        <taxon>Embryophyta</taxon>
        <taxon>Tracheophyta</taxon>
        <taxon>Spermatophyta</taxon>
        <taxon>Magnoliopsida</taxon>
        <taxon>eudicotyledons</taxon>
        <taxon>Gunneridae</taxon>
        <taxon>Pentapetalae</taxon>
        <taxon>rosids</taxon>
        <taxon>fabids</taxon>
        <taxon>Fabales</taxon>
        <taxon>Fabaceae</taxon>
        <taxon>Papilionoideae</taxon>
        <taxon>50 kb inversion clade</taxon>
        <taxon>NPAAA clade</taxon>
        <taxon>indigoferoid/millettioid clade</taxon>
        <taxon>Phaseoleae</taxon>
        <taxon>Glycine</taxon>
        <taxon>Glycine subgen. Soja</taxon>
    </lineage>
</organism>
<evidence type="ECO:0000256" key="1">
    <source>
        <dbReference type="SAM" id="Phobius"/>
    </source>
</evidence>
<sequence>MSCVITKELLLCGSIGIGIDVPLNLNLDLVFLRDTLHISCYLPVLLLYPKYWLSICVSVYTSFEYFCLKKKQCTDLLCFL</sequence>
<dbReference type="EnsemblPlants" id="KRH18972">
    <property type="protein sequence ID" value="KRH18972"/>
    <property type="gene ID" value="GLYMA_13G093200"/>
</dbReference>
<accession>A0A0R0GKK6</accession>
<reference evidence="2 3" key="1">
    <citation type="journal article" date="2010" name="Nature">
        <title>Genome sequence of the palaeopolyploid soybean.</title>
        <authorList>
            <person name="Schmutz J."/>
            <person name="Cannon S.B."/>
            <person name="Schlueter J."/>
            <person name="Ma J."/>
            <person name="Mitros T."/>
            <person name="Nelson W."/>
            <person name="Hyten D.L."/>
            <person name="Song Q."/>
            <person name="Thelen J.J."/>
            <person name="Cheng J."/>
            <person name="Xu D."/>
            <person name="Hellsten U."/>
            <person name="May G.D."/>
            <person name="Yu Y."/>
            <person name="Sakurai T."/>
            <person name="Umezawa T."/>
            <person name="Bhattacharyya M.K."/>
            <person name="Sandhu D."/>
            <person name="Valliyodan B."/>
            <person name="Lindquist E."/>
            <person name="Peto M."/>
            <person name="Grant D."/>
            <person name="Shu S."/>
            <person name="Goodstein D."/>
            <person name="Barry K."/>
            <person name="Futrell-Griggs M."/>
            <person name="Abernathy B."/>
            <person name="Du J."/>
            <person name="Tian Z."/>
            <person name="Zhu L."/>
            <person name="Gill N."/>
            <person name="Joshi T."/>
            <person name="Libault M."/>
            <person name="Sethuraman A."/>
            <person name="Zhang X.-C."/>
            <person name="Shinozaki K."/>
            <person name="Nguyen H.T."/>
            <person name="Wing R.A."/>
            <person name="Cregan P."/>
            <person name="Specht J."/>
            <person name="Grimwood J."/>
            <person name="Rokhsar D."/>
            <person name="Stacey G."/>
            <person name="Shoemaker R.C."/>
            <person name="Jackson S.A."/>
        </authorList>
    </citation>
    <scope>NUCLEOTIDE SEQUENCE [LARGE SCALE GENOMIC DNA]</scope>
    <source>
        <strain evidence="3">cv. Williams 82</strain>
        <tissue evidence="2">Callus</tissue>
    </source>
</reference>